<keyword evidence="2" id="KW-1185">Reference proteome</keyword>
<protein>
    <submittedName>
        <fullName evidence="1">Uncharacterized protein</fullName>
    </submittedName>
</protein>
<accession>A0ABD1D0J7</accession>
<gene>
    <name evidence="1" type="ORF">pipiens_013180</name>
</gene>
<dbReference type="AlphaFoldDB" id="A0ABD1D0J7"/>
<dbReference type="EMBL" id="JBEHCU010008446">
    <property type="protein sequence ID" value="KAL1382857.1"/>
    <property type="molecule type" value="Genomic_DNA"/>
</dbReference>
<sequence>MECSLGLTYKMQNEALKLVSVKGTLPCQYLAWEGSHSENANPAKLTVLYIASTTSSSHNWFTLGDAETRVCLAGCNASALPAFH</sequence>
<name>A0ABD1D0J7_CULPP</name>
<dbReference type="Proteomes" id="UP001562425">
    <property type="component" value="Unassembled WGS sequence"/>
</dbReference>
<evidence type="ECO:0000313" key="2">
    <source>
        <dbReference type="Proteomes" id="UP001562425"/>
    </source>
</evidence>
<reference evidence="1 2" key="1">
    <citation type="submission" date="2024-05" db="EMBL/GenBank/DDBJ databases">
        <title>Culex pipiens pipiens assembly and annotation.</title>
        <authorList>
            <person name="Alout H."/>
            <person name="Durand T."/>
        </authorList>
    </citation>
    <scope>NUCLEOTIDE SEQUENCE [LARGE SCALE GENOMIC DNA]</scope>
    <source>
        <strain evidence="1">HA-2024</strain>
        <tissue evidence="1">Whole body</tissue>
    </source>
</reference>
<evidence type="ECO:0000313" key="1">
    <source>
        <dbReference type="EMBL" id="KAL1382857.1"/>
    </source>
</evidence>
<organism evidence="1 2">
    <name type="scientific">Culex pipiens pipiens</name>
    <name type="common">Northern house mosquito</name>
    <dbReference type="NCBI Taxonomy" id="38569"/>
    <lineage>
        <taxon>Eukaryota</taxon>
        <taxon>Metazoa</taxon>
        <taxon>Ecdysozoa</taxon>
        <taxon>Arthropoda</taxon>
        <taxon>Hexapoda</taxon>
        <taxon>Insecta</taxon>
        <taxon>Pterygota</taxon>
        <taxon>Neoptera</taxon>
        <taxon>Endopterygota</taxon>
        <taxon>Diptera</taxon>
        <taxon>Nematocera</taxon>
        <taxon>Culicoidea</taxon>
        <taxon>Culicidae</taxon>
        <taxon>Culicinae</taxon>
        <taxon>Culicini</taxon>
        <taxon>Culex</taxon>
        <taxon>Culex</taxon>
    </lineage>
</organism>
<proteinExistence type="predicted"/>
<comment type="caution">
    <text evidence="1">The sequence shown here is derived from an EMBL/GenBank/DDBJ whole genome shotgun (WGS) entry which is preliminary data.</text>
</comment>